<comment type="subcellular location">
    <subcellularLocation>
        <location evidence="1 8">Cell membrane</location>
        <topology evidence="1 8">Peripheral membrane protein</topology>
    </subcellularLocation>
</comment>
<evidence type="ECO:0000313" key="11">
    <source>
        <dbReference type="EMBL" id="PHV67266.1"/>
    </source>
</evidence>
<proteinExistence type="inferred from homology"/>
<dbReference type="SUPFAM" id="SSF51344">
    <property type="entry name" value="Epsilon subunit of F1F0-ATP synthase N-terminal domain"/>
    <property type="match status" value="1"/>
</dbReference>
<dbReference type="InterPro" id="IPR036771">
    <property type="entry name" value="ATPsynth_dsu/esu_N"/>
</dbReference>
<organism evidence="11 12">
    <name type="scientific">Williamsia marianensis</name>
    <dbReference type="NCBI Taxonomy" id="85044"/>
    <lineage>
        <taxon>Bacteria</taxon>
        <taxon>Bacillati</taxon>
        <taxon>Actinomycetota</taxon>
        <taxon>Actinomycetes</taxon>
        <taxon>Mycobacteriales</taxon>
        <taxon>Nocardiaceae</taxon>
        <taxon>Williamsia</taxon>
    </lineage>
</organism>
<dbReference type="HAMAP" id="MF_00530">
    <property type="entry name" value="ATP_synth_epsil_bac"/>
    <property type="match status" value="1"/>
</dbReference>
<keyword evidence="5 8" id="KW-0472">Membrane</keyword>
<dbReference type="InterPro" id="IPR020546">
    <property type="entry name" value="ATP_synth_F1_dsu/esu_N"/>
</dbReference>
<dbReference type="RefSeq" id="WP_099383247.1">
    <property type="nucleotide sequence ID" value="NZ_PEBD01000008.1"/>
</dbReference>
<dbReference type="GO" id="GO:0045259">
    <property type="term" value="C:proton-transporting ATP synthase complex"/>
    <property type="evidence" value="ECO:0007669"/>
    <property type="project" value="UniProtKB-KW"/>
</dbReference>
<feature type="domain" description="ATP synthase F1 complex delta/epsilon subunit N-terminal" evidence="10">
    <location>
        <begin position="6"/>
        <end position="86"/>
    </location>
</feature>
<dbReference type="Gene3D" id="2.60.15.10">
    <property type="entry name" value="F0F1 ATP synthase delta/epsilon subunit, N-terminal"/>
    <property type="match status" value="1"/>
</dbReference>
<protein>
    <recommendedName>
        <fullName evidence="8">ATP synthase epsilon chain</fullName>
    </recommendedName>
    <alternativeName>
        <fullName evidence="8">ATP synthase F1 sector epsilon subunit</fullName>
    </alternativeName>
    <alternativeName>
        <fullName evidence="8">F-ATPase epsilon subunit</fullName>
    </alternativeName>
</protein>
<dbReference type="Pfam" id="PF02823">
    <property type="entry name" value="ATP-synt_DE_N"/>
    <property type="match status" value="1"/>
</dbReference>
<evidence type="ECO:0000256" key="2">
    <source>
        <dbReference type="ARBA" id="ARBA00005712"/>
    </source>
</evidence>
<dbReference type="NCBIfam" id="TIGR01216">
    <property type="entry name" value="ATP_synt_epsi"/>
    <property type="match status" value="1"/>
</dbReference>
<evidence type="ECO:0000256" key="6">
    <source>
        <dbReference type="ARBA" id="ARBA00023196"/>
    </source>
</evidence>
<evidence type="ECO:0000256" key="8">
    <source>
        <dbReference type="HAMAP-Rule" id="MF_00530"/>
    </source>
</evidence>
<gene>
    <name evidence="8" type="primary">atpC</name>
    <name evidence="11" type="ORF">CSW57_13850</name>
</gene>
<dbReference type="NCBIfam" id="NF009977">
    <property type="entry name" value="PRK13442.1"/>
    <property type="match status" value="1"/>
</dbReference>
<evidence type="ECO:0000256" key="5">
    <source>
        <dbReference type="ARBA" id="ARBA00023136"/>
    </source>
</evidence>
<name>A0A2G3PND2_WILMA</name>
<evidence type="ECO:0000256" key="3">
    <source>
        <dbReference type="ARBA" id="ARBA00022448"/>
    </source>
</evidence>
<comment type="subunit">
    <text evidence="8 9">F-type ATPases have 2 components, CF(1) - the catalytic core - and CF(0) - the membrane proton channel. CF(1) has five subunits: alpha(3), beta(3), gamma(1), delta(1), epsilon(1). CF(0) has three main subunits: a, b and c.</text>
</comment>
<dbReference type="NCBIfam" id="NF001852">
    <property type="entry name" value="PRK00571.2-5"/>
    <property type="match status" value="1"/>
</dbReference>
<evidence type="ECO:0000256" key="9">
    <source>
        <dbReference type="RuleBase" id="RU003656"/>
    </source>
</evidence>
<evidence type="ECO:0000256" key="4">
    <source>
        <dbReference type="ARBA" id="ARBA00023065"/>
    </source>
</evidence>
<dbReference type="AlphaFoldDB" id="A0A2G3PND2"/>
<keyword evidence="7 8" id="KW-0066">ATP synthesis</keyword>
<keyword evidence="4 8" id="KW-0406">Ion transport</keyword>
<evidence type="ECO:0000313" key="12">
    <source>
        <dbReference type="Proteomes" id="UP000225108"/>
    </source>
</evidence>
<dbReference type="CDD" id="cd12152">
    <property type="entry name" value="F1-ATPase_delta"/>
    <property type="match status" value="1"/>
</dbReference>
<sequence>MADTAFHIEVVSADTRLYSGEATFVIAQTTEGELGVLANHEPLLGQLVEGGFVLIEEDGGQRKVAAVQGGFLSVTGETVTVLAESAEWADEVDADAERSVLESEEEGSERYIRAQSRLRAVEELGHVK</sequence>
<evidence type="ECO:0000256" key="7">
    <source>
        <dbReference type="ARBA" id="ARBA00023310"/>
    </source>
</evidence>
<dbReference type="GO" id="GO:0046933">
    <property type="term" value="F:proton-transporting ATP synthase activity, rotational mechanism"/>
    <property type="evidence" value="ECO:0007669"/>
    <property type="project" value="UniProtKB-UniRule"/>
</dbReference>
<keyword evidence="8" id="KW-0375">Hydrogen ion transport</keyword>
<dbReference type="InterPro" id="IPR001469">
    <property type="entry name" value="ATP_synth_F1_dsu/esu"/>
</dbReference>
<evidence type="ECO:0000256" key="1">
    <source>
        <dbReference type="ARBA" id="ARBA00004202"/>
    </source>
</evidence>
<comment type="similarity">
    <text evidence="2 8 9">Belongs to the ATPase epsilon chain family.</text>
</comment>
<reference evidence="11 12" key="1">
    <citation type="submission" date="2017-10" db="EMBL/GenBank/DDBJ databases">
        <title>The draft genome sequence of Williamsia sp. BULT 1.1 isolated from the semi-arid grassland soils from South Africa.</title>
        <authorList>
            <person name="Kabwe M.H."/>
            <person name="Govender N."/>
            <person name="Mutseka Lunga P."/>
            <person name="Vikram S."/>
            <person name="Makhalanyane T.P."/>
        </authorList>
    </citation>
    <scope>NUCLEOTIDE SEQUENCE [LARGE SCALE GENOMIC DNA]</scope>
    <source>
        <strain evidence="11 12">BULT 1.1</strain>
    </source>
</reference>
<keyword evidence="3 8" id="KW-0813">Transport</keyword>
<comment type="function">
    <text evidence="8">Produces ATP from ADP in the presence of a proton gradient across the membrane.</text>
</comment>
<dbReference type="GO" id="GO:0005886">
    <property type="term" value="C:plasma membrane"/>
    <property type="evidence" value="ECO:0007669"/>
    <property type="project" value="UniProtKB-SubCell"/>
</dbReference>
<accession>A0A2G3PND2</accession>
<dbReference type="PANTHER" id="PTHR13822">
    <property type="entry name" value="ATP SYNTHASE DELTA/EPSILON CHAIN"/>
    <property type="match status" value="1"/>
</dbReference>
<comment type="caution">
    <text evidence="11">The sequence shown here is derived from an EMBL/GenBank/DDBJ whole genome shotgun (WGS) entry which is preliminary data.</text>
</comment>
<keyword evidence="6 8" id="KW-0139">CF(1)</keyword>
<keyword evidence="8" id="KW-1003">Cell membrane</keyword>
<dbReference type="GO" id="GO:0005524">
    <property type="term" value="F:ATP binding"/>
    <property type="evidence" value="ECO:0007669"/>
    <property type="project" value="UniProtKB-UniRule"/>
</dbReference>
<evidence type="ECO:0000259" key="10">
    <source>
        <dbReference type="Pfam" id="PF02823"/>
    </source>
</evidence>
<dbReference type="Proteomes" id="UP000225108">
    <property type="component" value="Unassembled WGS sequence"/>
</dbReference>
<dbReference type="EMBL" id="PEBD01000008">
    <property type="protein sequence ID" value="PHV67266.1"/>
    <property type="molecule type" value="Genomic_DNA"/>
</dbReference>
<dbReference type="PANTHER" id="PTHR13822:SF10">
    <property type="entry name" value="ATP SYNTHASE EPSILON CHAIN, CHLOROPLASTIC"/>
    <property type="match status" value="1"/>
</dbReference>